<sequence>MTTEHDTAVLDLLRASLADVTLDTPLEQIVSDGRARRRRRRIALTAGATAVAAGLALGVPTYGHPSTAPPASDSLATGAGTVHIRTAAYTIDSLKSGALRVSWDKQAYFDDRAGLAKALREAGFPVLMKVGEFCKGPDDNQKLDEHGQGAGVGQVMKGRRIADDKVTFDFLPDAMPADTELFIGYLTQNQLTVTGGRPGSVERLVPTDQPLTCSTDLPDFG</sequence>
<accession>A0ABP7I943</accession>
<keyword evidence="1" id="KW-0812">Transmembrane</keyword>
<proteinExistence type="predicted"/>
<reference evidence="3" key="1">
    <citation type="journal article" date="2019" name="Int. J. Syst. Evol. Microbiol.">
        <title>The Global Catalogue of Microorganisms (GCM) 10K type strain sequencing project: providing services to taxonomists for standard genome sequencing and annotation.</title>
        <authorList>
            <consortium name="The Broad Institute Genomics Platform"/>
            <consortium name="The Broad Institute Genome Sequencing Center for Infectious Disease"/>
            <person name="Wu L."/>
            <person name="Ma J."/>
        </authorList>
    </citation>
    <scope>NUCLEOTIDE SEQUENCE [LARGE SCALE GENOMIC DNA]</scope>
    <source>
        <strain evidence="3">JCM 17138</strain>
    </source>
</reference>
<evidence type="ECO:0000256" key="1">
    <source>
        <dbReference type="SAM" id="Phobius"/>
    </source>
</evidence>
<dbReference type="Proteomes" id="UP001501009">
    <property type="component" value="Unassembled WGS sequence"/>
</dbReference>
<evidence type="ECO:0000313" key="2">
    <source>
        <dbReference type="EMBL" id="GAA3812709.1"/>
    </source>
</evidence>
<dbReference type="RefSeq" id="WP_275780927.1">
    <property type="nucleotide sequence ID" value="NZ_BAABDE010000022.1"/>
</dbReference>
<evidence type="ECO:0000313" key="3">
    <source>
        <dbReference type="Proteomes" id="UP001501009"/>
    </source>
</evidence>
<keyword evidence="3" id="KW-1185">Reference proteome</keyword>
<keyword evidence="1" id="KW-1133">Transmembrane helix</keyword>
<protein>
    <submittedName>
        <fullName evidence="2">Uncharacterized protein</fullName>
    </submittedName>
</protein>
<organism evidence="2 3">
    <name type="scientific">Streptomyces coacervatus</name>
    <dbReference type="NCBI Taxonomy" id="647381"/>
    <lineage>
        <taxon>Bacteria</taxon>
        <taxon>Bacillati</taxon>
        <taxon>Actinomycetota</taxon>
        <taxon>Actinomycetes</taxon>
        <taxon>Kitasatosporales</taxon>
        <taxon>Streptomycetaceae</taxon>
        <taxon>Streptomyces</taxon>
    </lineage>
</organism>
<name>A0ABP7I943_9ACTN</name>
<comment type="caution">
    <text evidence="2">The sequence shown here is derived from an EMBL/GenBank/DDBJ whole genome shotgun (WGS) entry which is preliminary data.</text>
</comment>
<feature type="transmembrane region" description="Helical" evidence="1">
    <location>
        <begin position="42"/>
        <end position="63"/>
    </location>
</feature>
<keyword evidence="1" id="KW-0472">Membrane</keyword>
<dbReference type="EMBL" id="BAABDE010000022">
    <property type="protein sequence ID" value="GAA3812709.1"/>
    <property type="molecule type" value="Genomic_DNA"/>
</dbReference>
<gene>
    <name evidence="2" type="ORF">GCM10022403_052990</name>
</gene>